<dbReference type="AlphaFoldDB" id="A0A923KXR8"/>
<dbReference type="GO" id="GO:0051539">
    <property type="term" value="F:4 iron, 4 sulfur cluster binding"/>
    <property type="evidence" value="ECO:0007669"/>
    <property type="project" value="UniProtKB-KW"/>
</dbReference>
<proteinExistence type="predicted"/>
<feature type="domain" description="4Fe-4S ferredoxin-type" evidence="5">
    <location>
        <begin position="76"/>
        <end position="105"/>
    </location>
</feature>
<accession>A0A923KXR8</accession>
<evidence type="ECO:0000256" key="4">
    <source>
        <dbReference type="ARBA" id="ARBA00023014"/>
    </source>
</evidence>
<dbReference type="InterPro" id="IPR017896">
    <property type="entry name" value="4Fe4S_Fe-S-bd"/>
</dbReference>
<dbReference type="InterPro" id="IPR050572">
    <property type="entry name" value="Fe-S_Ferredoxin"/>
</dbReference>
<dbReference type="InterPro" id="IPR045865">
    <property type="entry name" value="ACT-like_dom_sf"/>
</dbReference>
<organism evidence="6 7">
    <name type="scientific">Acetobacterium paludosum</name>
    <dbReference type="NCBI Taxonomy" id="52693"/>
    <lineage>
        <taxon>Bacteria</taxon>
        <taxon>Bacillati</taxon>
        <taxon>Bacillota</taxon>
        <taxon>Clostridia</taxon>
        <taxon>Eubacteriales</taxon>
        <taxon>Eubacteriaceae</taxon>
        <taxon>Acetobacterium</taxon>
    </lineage>
</organism>
<dbReference type="PROSITE" id="PS00198">
    <property type="entry name" value="4FE4S_FER_1"/>
    <property type="match status" value="1"/>
</dbReference>
<evidence type="ECO:0000256" key="1">
    <source>
        <dbReference type="ARBA" id="ARBA00022485"/>
    </source>
</evidence>
<keyword evidence="7" id="KW-1185">Reference proteome</keyword>
<gene>
    <name evidence="6" type="ORF">GH810_10275</name>
</gene>
<dbReference type="InterPro" id="IPR018449">
    <property type="entry name" value="NIL_domain"/>
</dbReference>
<sequence length="134" mass="14827">MITKKILLSFPKVATGKPMAMELIKTYNLDFSILKALIDDNIKGTLLLEIRGEANDLNAGIVFLRENQIGVKEVQSMVVVDEKKCISCGACTAVCAVNALEMDENWSLIHHEDKCLECMLCVKACPMRAIHAVM</sequence>
<dbReference type="SUPFAM" id="SSF54862">
    <property type="entry name" value="4Fe-4S ferredoxins"/>
    <property type="match status" value="1"/>
</dbReference>
<evidence type="ECO:0000259" key="5">
    <source>
        <dbReference type="PROSITE" id="PS51379"/>
    </source>
</evidence>
<evidence type="ECO:0000313" key="7">
    <source>
        <dbReference type="Proteomes" id="UP000616595"/>
    </source>
</evidence>
<dbReference type="PANTHER" id="PTHR43687:SF1">
    <property type="entry name" value="FERREDOXIN III"/>
    <property type="match status" value="1"/>
</dbReference>
<dbReference type="SUPFAM" id="SSF55021">
    <property type="entry name" value="ACT-like"/>
    <property type="match status" value="1"/>
</dbReference>
<dbReference type="Pfam" id="PF09383">
    <property type="entry name" value="NIL"/>
    <property type="match status" value="1"/>
</dbReference>
<dbReference type="RefSeq" id="WP_148568174.1">
    <property type="nucleotide sequence ID" value="NZ_RXYA01000015.1"/>
</dbReference>
<feature type="domain" description="4Fe-4S ferredoxin-type" evidence="5">
    <location>
        <begin position="106"/>
        <end position="134"/>
    </location>
</feature>
<dbReference type="GO" id="GO:0046872">
    <property type="term" value="F:metal ion binding"/>
    <property type="evidence" value="ECO:0007669"/>
    <property type="project" value="UniProtKB-KW"/>
</dbReference>
<dbReference type="Gene3D" id="3.30.70.20">
    <property type="match status" value="2"/>
</dbReference>
<keyword evidence="1" id="KW-0004">4Fe-4S</keyword>
<keyword evidence="4" id="KW-0411">Iron-sulfur</keyword>
<name>A0A923KXR8_9FIRM</name>
<dbReference type="Pfam" id="PF14697">
    <property type="entry name" value="Fer4_21"/>
    <property type="match status" value="1"/>
</dbReference>
<reference evidence="6" key="2">
    <citation type="submission" date="2020-10" db="EMBL/GenBank/DDBJ databases">
        <title>Comparative genomics of the Acetobacterium genus.</title>
        <authorList>
            <person name="Marshall C."/>
            <person name="May H."/>
            <person name="Norman S."/>
        </authorList>
    </citation>
    <scope>NUCLEOTIDE SEQUENCE</scope>
    <source>
        <strain evidence="6">DER-2019</strain>
    </source>
</reference>
<dbReference type="PROSITE" id="PS51379">
    <property type="entry name" value="4FE4S_FER_2"/>
    <property type="match status" value="2"/>
</dbReference>
<dbReference type="InterPro" id="IPR017900">
    <property type="entry name" value="4Fe4S_Fe_S_CS"/>
</dbReference>
<dbReference type="Gene3D" id="3.30.70.260">
    <property type="match status" value="1"/>
</dbReference>
<dbReference type="Proteomes" id="UP000616595">
    <property type="component" value="Unassembled WGS sequence"/>
</dbReference>
<comment type="caution">
    <text evidence="6">The sequence shown here is derived from an EMBL/GenBank/DDBJ whole genome shotgun (WGS) entry which is preliminary data.</text>
</comment>
<keyword evidence="3" id="KW-0408">Iron</keyword>
<dbReference type="EMBL" id="WJBD01000011">
    <property type="protein sequence ID" value="MBC3888696.1"/>
    <property type="molecule type" value="Genomic_DNA"/>
</dbReference>
<reference evidence="6" key="1">
    <citation type="submission" date="2019-10" db="EMBL/GenBank/DDBJ databases">
        <authorList>
            <person name="Ross D.E."/>
            <person name="Gulliver D."/>
        </authorList>
    </citation>
    <scope>NUCLEOTIDE SEQUENCE</scope>
    <source>
        <strain evidence="6">DER-2019</strain>
    </source>
</reference>
<keyword evidence="2" id="KW-0479">Metal-binding</keyword>
<dbReference type="PANTHER" id="PTHR43687">
    <property type="entry name" value="ADENYLYLSULFATE REDUCTASE, BETA SUBUNIT"/>
    <property type="match status" value="1"/>
</dbReference>
<dbReference type="OrthoDB" id="9803192at2"/>
<evidence type="ECO:0000256" key="3">
    <source>
        <dbReference type="ARBA" id="ARBA00023004"/>
    </source>
</evidence>
<evidence type="ECO:0000313" key="6">
    <source>
        <dbReference type="EMBL" id="MBC3888696.1"/>
    </source>
</evidence>
<evidence type="ECO:0000256" key="2">
    <source>
        <dbReference type="ARBA" id="ARBA00022723"/>
    </source>
</evidence>
<dbReference type="SMART" id="SM00930">
    <property type="entry name" value="NIL"/>
    <property type="match status" value="1"/>
</dbReference>
<protein>
    <submittedName>
        <fullName evidence="6">4Fe-4S dicluster domain-containing protein</fullName>
    </submittedName>
</protein>